<gene>
    <name evidence="1" type="ORF">UX33_C0015G0015</name>
</gene>
<dbReference type="EMBL" id="LCLU01000015">
    <property type="protein sequence ID" value="KKU22181.1"/>
    <property type="molecule type" value="Genomic_DNA"/>
</dbReference>
<evidence type="ECO:0000313" key="2">
    <source>
        <dbReference type="Proteomes" id="UP000034569"/>
    </source>
</evidence>
<accession>A0A0G1NP60</accession>
<proteinExistence type="predicted"/>
<dbReference type="Proteomes" id="UP000034569">
    <property type="component" value="Unassembled WGS sequence"/>
</dbReference>
<evidence type="ECO:0000313" key="1">
    <source>
        <dbReference type="EMBL" id="KKU22181.1"/>
    </source>
</evidence>
<name>A0A0G1NP60_9BACT</name>
<protein>
    <submittedName>
        <fullName evidence="1">Glycosyl transferase family 2</fullName>
    </submittedName>
</protein>
<comment type="caution">
    <text evidence="1">The sequence shown here is derived from an EMBL/GenBank/DDBJ whole genome shotgun (WGS) entry which is preliminary data.</text>
</comment>
<keyword evidence="1" id="KW-0808">Transferase</keyword>
<dbReference type="GO" id="GO:0016740">
    <property type="term" value="F:transferase activity"/>
    <property type="evidence" value="ECO:0007669"/>
    <property type="project" value="UniProtKB-KW"/>
</dbReference>
<feature type="non-terminal residue" evidence="1">
    <location>
        <position position="30"/>
    </location>
</feature>
<dbReference type="AlphaFoldDB" id="A0A0G1NP60"/>
<reference evidence="1 2" key="1">
    <citation type="journal article" date="2015" name="Nature">
        <title>rRNA introns, odd ribosomes, and small enigmatic genomes across a large radiation of phyla.</title>
        <authorList>
            <person name="Brown C.T."/>
            <person name="Hug L.A."/>
            <person name="Thomas B.C."/>
            <person name="Sharon I."/>
            <person name="Castelle C.J."/>
            <person name="Singh A."/>
            <person name="Wilkins M.J."/>
            <person name="Williams K.H."/>
            <person name="Banfield J.F."/>
        </authorList>
    </citation>
    <scope>NUCLEOTIDE SEQUENCE [LARGE SCALE GENOMIC DNA]</scope>
</reference>
<organism evidence="1 2">
    <name type="scientific">Candidatus Azambacteria bacterium GW2011_GWC1_46_13</name>
    <dbReference type="NCBI Taxonomy" id="1618619"/>
    <lineage>
        <taxon>Bacteria</taxon>
        <taxon>Candidatus Azamiibacteriota</taxon>
    </lineage>
</organism>
<sequence length="30" mass="3545">MKQELKIPKVFIIVLNWNGWRDTIGCLESL</sequence>